<reference evidence="1 2" key="1">
    <citation type="submission" date="2020-05" db="EMBL/GenBank/DDBJ databases">
        <title>Distinct polysaccharide utilization as determinants for interspecies competition between intestinal Prevotella spp.</title>
        <authorList>
            <person name="Galvez E.J.C."/>
            <person name="Iljazovic A."/>
            <person name="Strowig T."/>
        </authorList>
    </citation>
    <scope>NUCLEOTIDE SEQUENCE [LARGE SCALE GENOMIC DNA]</scope>
    <source>
        <strain evidence="1 2">PROD</strain>
    </source>
</reference>
<keyword evidence="2" id="KW-1185">Reference proteome</keyword>
<dbReference type="Pfam" id="PF07081">
    <property type="entry name" value="DUF1349"/>
    <property type="match status" value="1"/>
</dbReference>
<dbReference type="InterPro" id="IPR013320">
    <property type="entry name" value="ConA-like_dom_sf"/>
</dbReference>
<accession>A0ABX2B0E4</accession>
<organism evidence="1 2">
    <name type="scientific">Xylanibacter rodentium</name>
    <dbReference type="NCBI Taxonomy" id="2736289"/>
    <lineage>
        <taxon>Bacteria</taxon>
        <taxon>Pseudomonadati</taxon>
        <taxon>Bacteroidota</taxon>
        <taxon>Bacteroidia</taxon>
        <taxon>Bacteroidales</taxon>
        <taxon>Prevotellaceae</taxon>
        <taxon>Xylanibacter</taxon>
    </lineage>
</organism>
<dbReference type="InterPro" id="IPR009784">
    <property type="entry name" value="DUF1349"/>
</dbReference>
<gene>
    <name evidence="1" type="ORF">HPS55_11620</name>
</gene>
<dbReference type="PROSITE" id="PS51257">
    <property type="entry name" value="PROKAR_LIPOPROTEIN"/>
    <property type="match status" value="1"/>
</dbReference>
<protein>
    <submittedName>
        <fullName evidence="1">DUF1349 domain-containing protein</fullName>
    </submittedName>
</protein>
<dbReference type="Gene3D" id="2.60.120.200">
    <property type="match status" value="1"/>
</dbReference>
<name>A0ABX2B0E4_9BACT</name>
<dbReference type="Proteomes" id="UP001193734">
    <property type="component" value="Unassembled WGS sequence"/>
</dbReference>
<proteinExistence type="predicted"/>
<dbReference type="EMBL" id="JABKKE010000022">
    <property type="protein sequence ID" value="NPE14958.1"/>
    <property type="molecule type" value="Genomic_DNA"/>
</dbReference>
<dbReference type="SUPFAM" id="SSF49899">
    <property type="entry name" value="Concanavalin A-like lectins/glucanases"/>
    <property type="match status" value="1"/>
</dbReference>
<evidence type="ECO:0000313" key="2">
    <source>
        <dbReference type="Proteomes" id="UP001193734"/>
    </source>
</evidence>
<sequence>MKKMVFIAVIASLAMTGCTQKESGKKTGCLGEKVMAETVELAPCDINVGGIRFTKSKNGAEKSITLAGDTIKFVAGPQTDYFRSPDGSVVNSSAVVFTEIDNTRPFTFTAKVQPDFTETGTYSAGVLYAYENDTHCQKLCFEQDEYGDHRVVSVRTIGTSDDNNHQAIVGPYVYMRLSSDGTTLGSYFSEDGKIWHMARLYKNDFPEKLLLGLSSQSPKDDEHTCCFTEVSLKQEAVPDFRIGKLNKE</sequence>
<evidence type="ECO:0000313" key="1">
    <source>
        <dbReference type="EMBL" id="NPE14958.1"/>
    </source>
</evidence>
<comment type="caution">
    <text evidence="1">The sequence shown here is derived from an EMBL/GenBank/DDBJ whole genome shotgun (WGS) entry which is preliminary data.</text>
</comment>